<dbReference type="GO" id="GO:0043565">
    <property type="term" value="F:sequence-specific DNA binding"/>
    <property type="evidence" value="ECO:0007669"/>
    <property type="project" value="TreeGrafter"/>
</dbReference>
<dbReference type="InterPro" id="IPR036388">
    <property type="entry name" value="WH-like_DNA-bd_sf"/>
</dbReference>
<dbReference type="FunFam" id="1.10.10.10:FF:000001">
    <property type="entry name" value="LysR family transcriptional regulator"/>
    <property type="match status" value="1"/>
</dbReference>
<dbReference type="InterPro" id="IPR000847">
    <property type="entry name" value="LysR_HTH_N"/>
</dbReference>
<dbReference type="Proteomes" id="UP000195729">
    <property type="component" value="Chromosome"/>
</dbReference>
<accession>A0A1Y0LQU3</accession>
<reference evidence="8 9" key="1">
    <citation type="submission" date="2016-05" db="EMBL/GenBank/DDBJ databases">
        <title>Complete genome sequence of two 2,5-diketo-D-glunonic acid producing strain Tatumella citrea.</title>
        <authorList>
            <person name="Duan C."/>
            <person name="Yang J."/>
            <person name="Yang S."/>
        </authorList>
    </citation>
    <scope>NUCLEOTIDE SEQUENCE [LARGE SCALE GENOMIC DNA]</scope>
    <source>
        <strain evidence="7 8">ATCC 39140</strain>
        <strain evidence="6 9">DSM 13699</strain>
    </source>
</reference>
<dbReference type="SUPFAM" id="SSF53850">
    <property type="entry name" value="Periplasmic binding protein-like II"/>
    <property type="match status" value="1"/>
</dbReference>
<organism evidence="6 9">
    <name type="scientific">Tatumella citrea</name>
    <name type="common">Pantoea citrea</name>
    <dbReference type="NCBI Taxonomy" id="53336"/>
    <lineage>
        <taxon>Bacteria</taxon>
        <taxon>Pseudomonadati</taxon>
        <taxon>Pseudomonadota</taxon>
        <taxon>Gammaproteobacteria</taxon>
        <taxon>Enterobacterales</taxon>
        <taxon>Erwiniaceae</taxon>
        <taxon>Tatumella</taxon>
    </lineage>
</organism>
<dbReference type="GO" id="GO:0006351">
    <property type="term" value="P:DNA-templated transcription"/>
    <property type="evidence" value="ECO:0007669"/>
    <property type="project" value="TreeGrafter"/>
</dbReference>
<dbReference type="PANTHER" id="PTHR30537">
    <property type="entry name" value="HTH-TYPE TRANSCRIPTIONAL REGULATOR"/>
    <property type="match status" value="1"/>
</dbReference>
<keyword evidence="2" id="KW-0805">Transcription regulation</keyword>
<evidence type="ECO:0000313" key="6">
    <source>
        <dbReference type="EMBL" id="ARU95858.1"/>
    </source>
</evidence>
<evidence type="ECO:0000259" key="5">
    <source>
        <dbReference type="PROSITE" id="PS50931"/>
    </source>
</evidence>
<dbReference type="Gene3D" id="1.10.10.10">
    <property type="entry name" value="Winged helix-like DNA-binding domain superfamily/Winged helix DNA-binding domain"/>
    <property type="match status" value="1"/>
</dbReference>
<dbReference type="InterPro" id="IPR058163">
    <property type="entry name" value="LysR-type_TF_proteobact-type"/>
</dbReference>
<dbReference type="Pfam" id="PF00126">
    <property type="entry name" value="HTH_1"/>
    <property type="match status" value="1"/>
</dbReference>
<dbReference type="Proteomes" id="UP000195814">
    <property type="component" value="Chromosome"/>
</dbReference>
<dbReference type="Gene3D" id="3.40.190.290">
    <property type="match status" value="1"/>
</dbReference>
<name>A0A1Y0LQU3_TATCI</name>
<dbReference type="PANTHER" id="PTHR30537:SF72">
    <property type="entry name" value="LYSR FAMILY TRANSCRIPTIONAL REGULATOR"/>
    <property type="match status" value="1"/>
</dbReference>
<keyword evidence="8" id="KW-1185">Reference proteome</keyword>
<sequence length="313" mass="34473">MLDQLLAIRAFARVTETGSFTRAADSLNMPVSTVSKLVKSLETHLGARLLLRTTRTVTPTPEGREYYENTARILRDIEETDSALSLAGQRPRGQLRVDIGASTARDVLIPALPDFIRRYPEITLDLGVADRQVDLISGNVDCVIRGGPMNDSSLVARHIGDALMITCATPGYLQQYGTPATPQELNSDHRLIGYLSSLTGRAFPFRFLCDGELTELKVPRSLGINESNAHLAAALAGLGIVQTFTYSVNSALQQGTMVEILSDWRPPRYPFHVVYPQNRHVTNRLRVFIDWLTEIFPPLLSGETTGENPGRTG</sequence>
<proteinExistence type="inferred from homology"/>
<comment type="similarity">
    <text evidence="1">Belongs to the LysR transcriptional regulatory family.</text>
</comment>
<feature type="domain" description="HTH lysR-type" evidence="5">
    <location>
        <begin position="1"/>
        <end position="60"/>
    </location>
</feature>
<evidence type="ECO:0000256" key="2">
    <source>
        <dbReference type="ARBA" id="ARBA00023015"/>
    </source>
</evidence>
<dbReference type="EMBL" id="CP015581">
    <property type="protein sequence ID" value="ARU99898.1"/>
    <property type="molecule type" value="Genomic_DNA"/>
</dbReference>
<dbReference type="InterPro" id="IPR036390">
    <property type="entry name" value="WH_DNA-bd_sf"/>
</dbReference>
<dbReference type="GO" id="GO:0003700">
    <property type="term" value="F:DNA-binding transcription factor activity"/>
    <property type="evidence" value="ECO:0007669"/>
    <property type="project" value="InterPro"/>
</dbReference>
<dbReference type="CDD" id="cd08472">
    <property type="entry name" value="PBP2_CrgA_like_3"/>
    <property type="match status" value="1"/>
</dbReference>
<dbReference type="RefSeq" id="WP_232461575.1">
    <property type="nucleotide sequence ID" value="NZ_CP015579.1"/>
</dbReference>
<dbReference type="EMBL" id="CP015579">
    <property type="protein sequence ID" value="ARU95858.1"/>
    <property type="molecule type" value="Genomic_DNA"/>
</dbReference>
<dbReference type="KEGG" id="tci:A7K98_20375"/>
<evidence type="ECO:0000313" key="7">
    <source>
        <dbReference type="EMBL" id="ARU99898.1"/>
    </source>
</evidence>
<gene>
    <name evidence="6" type="ORF">A7K98_20375</name>
    <name evidence="7" type="ORF">A7K99_20360</name>
</gene>
<dbReference type="PROSITE" id="PS50931">
    <property type="entry name" value="HTH_LYSR"/>
    <property type="match status" value="1"/>
</dbReference>
<dbReference type="SUPFAM" id="SSF46785">
    <property type="entry name" value="Winged helix' DNA-binding domain"/>
    <property type="match status" value="1"/>
</dbReference>
<evidence type="ECO:0000313" key="8">
    <source>
        <dbReference type="Proteomes" id="UP000195729"/>
    </source>
</evidence>
<evidence type="ECO:0000256" key="1">
    <source>
        <dbReference type="ARBA" id="ARBA00009437"/>
    </source>
</evidence>
<keyword evidence="3" id="KW-0238">DNA-binding</keyword>
<dbReference type="Pfam" id="PF03466">
    <property type="entry name" value="LysR_substrate"/>
    <property type="match status" value="1"/>
</dbReference>
<evidence type="ECO:0000256" key="3">
    <source>
        <dbReference type="ARBA" id="ARBA00023125"/>
    </source>
</evidence>
<evidence type="ECO:0000256" key="4">
    <source>
        <dbReference type="ARBA" id="ARBA00023163"/>
    </source>
</evidence>
<keyword evidence="4" id="KW-0804">Transcription</keyword>
<evidence type="ECO:0000313" key="9">
    <source>
        <dbReference type="Proteomes" id="UP000195814"/>
    </source>
</evidence>
<dbReference type="InterPro" id="IPR005119">
    <property type="entry name" value="LysR_subst-bd"/>
</dbReference>
<protein>
    <submittedName>
        <fullName evidence="6">LysR family transcriptional regulator</fullName>
    </submittedName>
</protein>
<dbReference type="AlphaFoldDB" id="A0A1Y0LQU3"/>